<dbReference type="InterPro" id="IPR040749">
    <property type="entry name" value="BRCC36_C"/>
</dbReference>
<reference evidence="3 4" key="1">
    <citation type="submission" date="2016-11" db="EMBL/GenBank/DDBJ databases">
        <title>The macronuclear genome of Stentor coeruleus: a giant cell with tiny introns.</title>
        <authorList>
            <person name="Slabodnick M."/>
            <person name="Ruby J.G."/>
            <person name="Reiff S.B."/>
            <person name="Swart E.C."/>
            <person name="Gosai S."/>
            <person name="Prabakaran S."/>
            <person name="Witkowska E."/>
            <person name="Larue G.E."/>
            <person name="Fisher S."/>
            <person name="Freeman R.M."/>
            <person name="Gunawardena J."/>
            <person name="Chu W."/>
            <person name="Stover N.A."/>
            <person name="Gregory B.D."/>
            <person name="Nowacki M."/>
            <person name="Derisi J."/>
            <person name="Roy S.W."/>
            <person name="Marshall W.F."/>
            <person name="Sood P."/>
        </authorList>
    </citation>
    <scope>NUCLEOTIDE SEQUENCE [LARGE SCALE GENOMIC DNA]</scope>
    <source>
        <strain evidence="3">WM001</strain>
    </source>
</reference>
<dbReference type="InterPro" id="IPR037518">
    <property type="entry name" value="MPN"/>
</dbReference>
<dbReference type="Pfam" id="PF01398">
    <property type="entry name" value="JAB"/>
    <property type="match status" value="1"/>
</dbReference>
<dbReference type="GO" id="GO:0008237">
    <property type="term" value="F:metallopeptidase activity"/>
    <property type="evidence" value="ECO:0007669"/>
    <property type="project" value="InterPro"/>
</dbReference>
<name>A0A1R2AVL4_9CILI</name>
<feature type="coiled-coil region" evidence="1">
    <location>
        <begin position="59"/>
        <end position="86"/>
    </location>
</feature>
<organism evidence="3 4">
    <name type="scientific">Stentor coeruleus</name>
    <dbReference type="NCBI Taxonomy" id="5963"/>
    <lineage>
        <taxon>Eukaryota</taxon>
        <taxon>Sar</taxon>
        <taxon>Alveolata</taxon>
        <taxon>Ciliophora</taxon>
        <taxon>Postciliodesmatophora</taxon>
        <taxon>Heterotrichea</taxon>
        <taxon>Heterotrichida</taxon>
        <taxon>Stentoridae</taxon>
        <taxon>Stentor</taxon>
    </lineage>
</organism>
<dbReference type="SUPFAM" id="SSF102712">
    <property type="entry name" value="JAB1/MPN domain"/>
    <property type="match status" value="1"/>
</dbReference>
<dbReference type="Pfam" id="PF18110">
    <property type="entry name" value="BRCC36_C"/>
    <property type="match status" value="1"/>
</dbReference>
<dbReference type="OrthoDB" id="446074at2759"/>
<dbReference type="InterPro" id="IPR000555">
    <property type="entry name" value="JAMM/MPN+_dom"/>
</dbReference>
<protein>
    <recommendedName>
        <fullName evidence="2">MPN domain-containing protein</fullName>
    </recommendedName>
</protein>
<dbReference type="Gene3D" id="3.40.140.10">
    <property type="entry name" value="Cytidine Deaminase, domain 2"/>
    <property type="match status" value="1"/>
</dbReference>
<accession>A0A1R2AVL4</accession>
<comment type="caution">
    <text evidence="3">The sequence shown here is derived from an EMBL/GenBank/DDBJ whole genome shotgun (WGS) entry which is preliminary data.</text>
</comment>
<evidence type="ECO:0000313" key="4">
    <source>
        <dbReference type="Proteomes" id="UP000187209"/>
    </source>
</evidence>
<feature type="domain" description="MPN" evidence="2">
    <location>
        <begin position="6"/>
        <end position="147"/>
    </location>
</feature>
<proteinExistence type="predicted"/>
<keyword evidence="4" id="KW-1185">Reference proteome</keyword>
<dbReference type="PANTHER" id="PTHR10410">
    <property type="entry name" value="EUKARYOTIC TRANSLATION INITIATION FACTOR 3 -RELATED"/>
    <property type="match status" value="1"/>
</dbReference>
<dbReference type="InterPro" id="IPR050242">
    <property type="entry name" value="JAMM_MPN+_peptidase_M67A"/>
</dbReference>
<dbReference type="AlphaFoldDB" id="A0A1R2AVL4"/>
<sequence>MSVERILLSSDIFRGLLVHSLITEQEEVLGLLFGSTSENEVRIWGSVNLKRNCKEKDRVEVEDIQLSEAMDKAEALSQEINQTSTLVGWFHSHPNITVFPSHVDLRTQLSLQSLGPRFIGLIISCFSRDSSNLEKINLIAFQTNSQSNKAVSIPVSIIPHANLVTSPQSKYDSFDYLLEVQKNLLAEEQHEFQMALSGTTDLGQVYNASVFTLSVAKILQKSLKPMYEFIQQKMSIDRLRLSQIQAENAELARKIREKDGKKLNAID</sequence>
<dbReference type="SMART" id="SM00232">
    <property type="entry name" value="JAB_MPN"/>
    <property type="match status" value="1"/>
</dbReference>
<gene>
    <name evidence="3" type="ORF">SteCoe_33926</name>
</gene>
<evidence type="ECO:0000256" key="1">
    <source>
        <dbReference type="SAM" id="Coils"/>
    </source>
</evidence>
<dbReference type="Proteomes" id="UP000187209">
    <property type="component" value="Unassembled WGS sequence"/>
</dbReference>
<keyword evidence="1" id="KW-0175">Coiled coil</keyword>
<evidence type="ECO:0000313" key="3">
    <source>
        <dbReference type="EMBL" id="OMJ68571.1"/>
    </source>
</evidence>
<dbReference type="PROSITE" id="PS50249">
    <property type="entry name" value="MPN"/>
    <property type="match status" value="1"/>
</dbReference>
<evidence type="ECO:0000259" key="2">
    <source>
        <dbReference type="PROSITE" id="PS50249"/>
    </source>
</evidence>
<dbReference type="EMBL" id="MPUH01001308">
    <property type="protein sequence ID" value="OMJ68571.1"/>
    <property type="molecule type" value="Genomic_DNA"/>
</dbReference>